<name>Q0A662_ALKEH</name>
<dbReference type="KEGG" id="aeh:Mlg_2335"/>
<dbReference type="HOGENOM" id="CLU_3148705_0_0_6"/>
<organism evidence="1 2">
    <name type="scientific">Alkalilimnicola ehrlichii (strain ATCC BAA-1101 / DSM 17681 / MLHE-1)</name>
    <dbReference type="NCBI Taxonomy" id="187272"/>
    <lineage>
        <taxon>Bacteria</taxon>
        <taxon>Pseudomonadati</taxon>
        <taxon>Pseudomonadota</taxon>
        <taxon>Gammaproteobacteria</taxon>
        <taxon>Chromatiales</taxon>
        <taxon>Ectothiorhodospiraceae</taxon>
        <taxon>Alkalilimnicola</taxon>
    </lineage>
</organism>
<sequence>MSLLERTATRYRGLRCSAIAAELPDLLARAEDNAMSYLAFADLPPLSS</sequence>
<keyword evidence="2" id="KW-1185">Reference proteome</keyword>
<accession>Q0A662</accession>
<gene>
    <name evidence="1" type="ordered locus">Mlg_2335</name>
</gene>
<proteinExistence type="predicted"/>
<reference evidence="2" key="1">
    <citation type="submission" date="2006-08" db="EMBL/GenBank/DDBJ databases">
        <title>Complete sequence of Alkalilimnicola ehrilichei MLHE-1.</title>
        <authorList>
            <person name="Copeland A."/>
            <person name="Lucas S."/>
            <person name="Lapidus A."/>
            <person name="Barry K."/>
            <person name="Detter J.C."/>
            <person name="Glavina del Rio T."/>
            <person name="Hammon N."/>
            <person name="Israni S."/>
            <person name="Dalin E."/>
            <person name="Tice H."/>
            <person name="Pitluck S."/>
            <person name="Sims D."/>
            <person name="Brettin T."/>
            <person name="Bruce D."/>
            <person name="Han C."/>
            <person name="Tapia R."/>
            <person name="Gilna P."/>
            <person name="Schmutz J."/>
            <person name="Larimer F."/>
            <person name="Land M."/>
            <person name="Hauser L."/>
            <person name="Kyrpides N."/>
            <person name="Mikhailova N."/>
            <person name="Oremland R.S."/>
            <person name="Hoeft S.E."/>
            <person name="Switzer-Blum J."/>
            <person name="Kulp T."/>
            <person name="King G."/>
            <person name="Tabita R."/>
            <person name="Witte B."/>
            <person name="Santini J.M."/>
            <person name="Basu P."/>
            <person name="Hollibaugh J.T."/>
            <person name="Xie G."/>
            <person name="Stolz J.F."/>
            <person name="Richardson P."/>
        </authorList>
    </citation>
    <scope>NUCLEOTIDE SEQUENCE [LARGE SCALE GENOMIC DNA]</scope>
    <source>
        <strain evidence="2">ATCC BAA-1101 / DSM 17681 / MLHE-1</strain>
    </source>
</reference>
<dbReference type="AlphaFoldDB" id="Q0A662"/>
<evidence type="ECO:0000313" key="2">
    <source>
        <dbReference type="Proteomes" id="UP000001962"/>
    </source>
</evidence>
<dbReference type="EMBL" id="CP000453">
    <property type="protein sequence ID" value="ABI57675.1"/>
    <property type="molecule type" value="Genomic_DNA"/>
</dbReference>
<protein>
    <submittedName>
        <fullName evidence="1">Uncharacterized protein</fullName>
    </submittedName>
</protein>
<dbReference type="RefSeq" id="WP_011630068.1">
    <property type="nucleotide sequence ID" value="NC_008340.1"/>
</dbReference>
<evidence type="ECO:0000313" key="1">
    <source>
        <dbReference type="EMBL" id="ABI57675.1"/>
    </source>
</evidence>
<dbReference type="eggNOG" id="COG1484">
    <property type="taxonomic scope" value="Bacteria"/>
</dbReference>
<dbReference type="Proteomes" id="UP000001962">
    <property type="component" value="Chromosome"/>
</dbReference>